<dbReference type="AlphaFoldDB" id="A0AAU8CYE6"/>
<protein>
    <submittedName>
        <fullName evidence="1">Uncharacterized protein</fullName>
    </submittedName>
</protein>
<gene>
    <name evidence="1" type="ORF">ABVK50_29480</name>
</gene>
<geneLocation type="plasmid" evidence="1">
    <name>pMk2240B</name>
</geneLocation>
<sequence length="318" mass="34473">MQSTDQIADMCGGAAAVLVPCASRKRLRPDSNASAVSLRRSDQSDLETAWLERLAKLPVACEAAELYGGRGFQLARQASAIIGAPLYIVSAGLGLVASHRQVPAYGLTVSGLGPDSIAVRVNGRFDAASWWRAVNRGPYSTRLARILKKNASQPIVIALTQPYAWMLASDLDALSDAEVARLRIIGVKLDAALPSRFASTLLPYDERLEAILAGTRADFPQRALLHFVSEGLAACPGGDALTHQRWVQTALAGRHAPVRRKRPRLPDEDILALIKRHLRKTTGIGGLLRVLRDREGVACEQARFSRLYRAALEERTAG</sequence>
<keyword evidence="1" id="KW-0614">Plasmid</keyword>
<reference evidence="1" key="1">
    <citation type="submission" date="2024-06" db="EMBL/GenBank/DDBJ databases">
        <title>Mesorhizobium karijinii sp. nov., a symbiont of the iconic Swainsona formosa from arid Australia.</title>
        <authorList>
            <person name="Hill Y.J."/>
            <person name="Watkin E.L.J."/>
            <person name="O'Hara G.W."/>
            <person name="Terpolilli J."/>
            <person name="Tye M.L."/>
            <person name="Kohlmeier M.G."/>
        </authorList>
    </citation>
    <scope>NUCLEOTIDE SEQUENCE</scope>
    <source>
        <strain evidence="1">WSM2240</strain>
        <plasmid evidence="1">pMk2240B</plasmid>
    </source>
</reference>
<proteinExistence type="predicted"/>
<organism evidence="1">
    <name type="scientific">Mesorhizobium sp. WSM2240</name>
    <dbReference type="NCBI Taxonomy" id="3228851"/>
    <lineage>
        <taxon>Bacteria</taxon>
        <taxon>Pseudomonadati</taxon>
        <taxon>Pseudomonadota</taxon>
        <taxon>Alphaproteobacteria</taxon>
        <taxon>Hyphomicrobiales</taxon>
        <taxon>Phyllobacteriaceae</taxon>
        <taxon>Mesorhizobium</taxon>
    </lineage>
</organism>
<dbReference type="RefSeq" id="WP_353646255.1">
    <property type="nucleotide sequence ID" value="NZ_CP159255.1"/>
</dbReference>
<dbReference type="EMBL" id="CP159255">
    <property type="protein sequence ID" value="XCG51993.1"/>
    <property type="molecule type" value="Genomic_DNA"/>
</dbReference>
<accession>A0AAU8CYE6</accession>
<evidence type="ECO:0000313" key="1">
    <source>
        <dbReference type="EMBL" id="XCG51993.1"/>
    </source>
</evidence>
<name>A0AAU8CYE6_9HYPH</name>